<gene>
    <name evidence="5" type="ORF">SPOG_04655</name>
</gene>
<dbReference type="InterPro" id="IPR018791">
    <property type="entry name" value="UV_resistance/autophagy_Atg14"/>
</dbReference>
<dbReference type="GO" id="GO:0016301">
    <property type="term" value="F:kinase activity"/>
    <property type="evidence" value="ECO:0007669"/>
    <property type="project" value="UniProtKB-KW"/>
</dbReference>
<dbReference type="eggNOG" id="KOG2896">
    <property type="taxonomic scope" value="Eukaryota"/>
</dbReference>
<proteinExistence type="inferred from homology"/>
<name>S9W4T0_SCHCR</name>
<dbReference type="EMBL" id="KE546989">
    <property type="protein sequence ID" value="EPY52925.1"/>
    <property type="molecule type" value="Genomic_DNA"/>
</dbReference>
<evidence type="ECO:0000256" key="4">
    <source>
        <dbReference type="SAM" id="Coils"/>
    </source>
</evidence>
<comment type="similarity">
    <text evidence="1">Belongs to the ATG14 family.</text>
</comment>
<feature type="coiled-coil region" evidence="4">
    <location>
        <begin position="306"/>
        <end position="333"/>
    </location>
</feature>
<evidence type="ECO:0000313" key="5">
    <source>
        <dbReference type="EMBL" id="EPY52925.1"/>
    </source>
</evidence>
<dbReference type="GO" id="GO:0005768">
    <property type="term" value="C:endosome"/>
    <property type="evidence" value="ECO:0007669"/>
    <property type="project" value="TreeGrafter"/>
</dbReference>
<accession>S9W4T0</accession>
<dbReference type="PANTHER" id="PTHR15157:SF5">
    <property type="entry name" value="UV RADIATION RESISTANCE-ASSOCIATED GENE PROTEIN"/>
    <property type="match status" value="1"/>
</dbReference>
<dbReference type="HOGENOM" id="CLU_588145_0_0_1"/>
<dbReference type="Proteomes" id="UP000015464">
    <property type="component" value="Unassembled WGS sequence"/>
</dbReference>
<dbReference type="GeneID" id="25038968"/>
<evidence type="ECO:0000256" key="2">
    <source>
        <dbReference type="ARBA" id="ARBA00013807"/>
    </source>
</evidence>
<reference evidence="5 6" key="1">
    <citation type="journal article" date="2011" name="Science">
        <title>Comparative functional genomics of the fission yeasts.</title>
        <authorList>
            <person name="Rhind N."/>
            <person name="Chen Z."/>
            <person name="Yassour M."/>
            <person name="Thompson D.A."/>
            <person name="Haas B.J."/>
            <person name="Habib N."/>
            <person name="Wapinski I."/>
            <person name="Roy S."/>
            <person name="Lin M.F."/>
            <person name="Heiman D.I."/>
            <person name="Young S.K."/>
            <person name="Furuya K."/>
            <person name="Guo Y."/>
            <person name="Pidoux A."/>
            <person name="Chen H.M."/>
            <person name="Robbertse B."/>
            <person name="Goldberg J.M."/>
            <person name="Aoki K."/>
            <person name="Bayne E.H."/>
            <person name="Berlin A.M."/>
            <person name="Desjardins C.A."/>
            <person name="Dobbs E."/>
            <person name="Dukaj L."/>
            <person name="Fan L."/>
            <person name="FitzGerald M.G."/>
            <person name="French C."/>
            <person name="Gujja S."/>
            <person name="Hansen K."/>
            <person name="Keifenheim D."/>
            <person name="Levin J.Z."/>
            <person name="Mosher R.A."/>
            <person name="Mueller C.A."/>
            <person name="Pfiffner J."/>
            <person name="Priest M."/>
            <person name="Russ C."/>
            <person name="Smialowska A."/>
            <person name="Swoboda P."/>
            <person name="Sykes S.M."/>
            <person name="Vaughn M."/>
            <person name="Vengrova S."/>
            <person name="Yoder R."/>
            <person name="Zeng Q."/>
            <person name="Allshire R."/>
            <person name="Baulcombe D."/>
            <person name="Birren B.W."/>
            <person name="Brown W."/>
            <person name="Ekwall K."/>
            <person name="Kellis M."/>
            <person name="Leatherwood J."/>
            <person name="Levin H."/>
            <person name="Margalit H."/>
            <person name="Martienssen R."/>
            <person name="Nieduszynski C.A."/>
            <person name="Spatafora J.W."/>
            <person name="Friedman N."/>
            <person name="Dalgaard J.Z."/>
            <person name="Baumann P."/>
            <person name="Niki H."/>
            <person name="Regev A."/>
            <person name="Nusbaum C."/>
        </authorList>
    </citation>
    <scope>NUCLEOTIDE SEQUENCE [LARGE SCALE GENOMIC DNA]</scope>
    <source>
        <strain evidence="6">OY26 / ATCC MYA-4695 / CBS 11777 / NBRC 106824 / NRRL Y48691</strain>
    </source>
</reference>
<evidence type="ECO:0000313" key="6">
    <source>
        <dbReference type="Proteomes" id="UP000015464"/>
    </source>
</evidence>
<dbReference type="OMA" id="HYRFEYG"/>
<dbReference type="GO" id="GO:0034272">
    <property type="term" value="C:phosphatidylinositol 3-kinase complex, class III, type II"/>
    <property type="evidence" value="ECO:0007669"/>
    <property type="project" value="EnsemblFungi"/>
</dbReference>
<dbReference type="Pfam" id="PF10186">
    <property type="entry name" value="ATG14"/>
    <property type="match status" value="1"/>
</dbReference>
<protein>
    <recommendedName>
        <fullName evidence="2">Autophagy-related protein 14</fullName>
    </recommendedName>
</protein>
<evidence type="ECO:0000256" key="1">
    <source>
        <dbReference type="ARBA" id="ARBA00009574"/>
    </source>
</evidence>
<keyword evidence="3 4" id="KW-0175">Coiled coil</keyword>
<dbReference type="OrthoDB" id="72772at2759"/>
<dbReference type="PANTHER" id="PTHR15157">
    <property type="entry name" value="UV RADIATION RESISTANCE-ASSOCIATED GENE PROTEIN"/>
    <property type="match status" value="1"/>
</dbReference>
<dbReference type="AlphaFoldDB" id="S9W4T0"/>
<dbReference type="GO" id="GO:0035493">
    <property type="term" value="P:SNARE complex assembly"/>
    <property type="evidence" value="ECO:0007669"/>
    <property type="project" value="TreeGrafter"/>
</dbReference>
<evidence type="ECO:0000256" key="3">
    <source>
        <dbReference type="ARBA" id="ARBA00023054"/>
    </source>
</evidence>
<dbReference type="STRING" id="653667.S9W4T0"/>
<sequence length="529" mass="60847">MSLLHSVNTSVIYPGVQGKSPKSPASKVVSKNKTTGLERASLNYQEKSWSVCSHVRMSHDWQGSFRVSVLKSVQIRNIQDQRNLHALTIDTAQDLWKRQEQLKYAISRGTLHVFLSIHIPRMSFPVYITECSENANHIFYIDEKIRRKVFQKYRNPSSFILRSWCSSHAEGPFRLHREWNIQKGGQHFVHIGNDPISAVCEIRNGLVCDFADGVYLYTDHRTVDTEDSLDKSMSTMSLDRRKDAYSSQALLRILNLSQCIHELELTQKKVRKDLVTSETQISKKSHCLKFTYSKHLFLLSQLHYRLSKYLAAFQKLSDDLQKKKDQVAHQRSQLETHRALLKLRETQYQEAFARLKALWETSSEIRILIAHATRSHIKQLCTVYPVHVIDDQPRLFTIRNLRFCLLPNTVPPAELAAAIGFLAHLAFNISQYLEYDFPYPVSPAGSRSTILDPLSPNLVNRSFPLYPAARAPHAFEHALYLLNHNIIFLLAHYGLPNDQPSDIMTNCERLLQFILSGQHLSFVQVTSVL</sequence>
<dbReference type="RefSeq" id="XP_013022800.1">
    <property type="nucleotide sequence ID" value="XM_013167346.1"/>
</dbReference>
<organism evidence="5 6">
    <name type="scientific">Schizosaccharomyces cryophilus (strain OY26 / ATCC MYA-4695 / CBS 11777 / NBRC 106824 / NRRL Y48691)</name>
    <name type="common">Fission yeast</name>
    <dbReference type="NCBI Taxonomy" id="653667"/>
    <lineage>
        <taxon>Eukaryota</taxon>
        <taxon>Fungi</taxon>
        <taxon>Dikarya</taxon>
        <taxon>Ascomycota</taxon>
        <taxon>Taphrinomycotina</taxon>
        <taxon>Schizosaccharomycetes</taxon>
        <taxon>Schizosaccharomycetales</taxon>
        <taxon>Schizosaccharomycetaceae</taxon>
        <taxon>Schizosaccharomyces</taxon>
    </lineage>
</organism>
<dbReference type="GO" id="GO:0000149">
    <property type="term" value="F:SNARE binding"/>
    <property type="evidence" value="ECO:0007669"/>
    <property type="project" value="TreeGrafter"/>
</dbReference>
<dbReference type="GO" id="GO:0000323">
    <property type="term" value="C:lytic vacuole"/>
    <property type="evidence" value="ECO:0007669"/>
    <property type="project" value="TreeGrafter"/>
</dbReference>
<keyword evidence="6" id="KW-1185">Reference proteome</keyword>